<name>A0A9P7RC45_9PEZI</name>
<evidence type="ECO:0000313" key="2">
    <source>
        <dbReference type="Proteomes" id="UP000699042"/>
    </source>
</evidence>
<dbReference type="AlphaFoldDB" id="A0A9P7RC45"/>
<keyword evidence="2" id="KW-1185">Reference proteome</keyword>
<evidence type="ECO:0000313" key="1">
    <source>
        <dbReference type="EMBL" id="KAG7054765.1"/>
    </source>
</evidence>
<dbReference type="EMBL" id="JAESDN010000002">
    <property type="protein sequence ID" value="KAG7054765.1"/>
    <property type="molecule type" value="Genomic_DNA"/>
</dbReference>
<comment type="caution">
    <text evidence="1">The sequence shown here is derived from an EMBL/GenBank/DDBJ whole genome shotgun (WGS) entry which is preliminary data.</text>
</comment>
<organism evidence="1 2">
    <name type="scientific">Colletotrichum scovillei</name>
    <dbReference type="NCBI Taxonomy" id="1209932"/>
    <lineage>
        <taxon>Eukaryota</taxon>
        <taxon>Fungi</taxon>
        <taxon>Dikarya</taxon>
        <taxon>Ascomycota</taxon>
        <taxon>Pezizomycotina</taxon>
        <taxon>Sordariomycetes</taxon>
        <taxon>Hypocreomycetidae</taxon>
        <taxon>Glomerellales</taxon>
        <taxon>Glomerellaceae</taxon>
        <taxon>Colletotrichum</taxon>
        <taxon>Colletotrichum acutatum species complex</taxon>
    </lineage>
</organism>
<dbReference type="Proteomes" id="UP000699042">
    <property type="component" value="Unassembled WGS sequence"/>
</dbReference>
<sequence>MNTASVSNDLPGSIYSIAPIMPIGISAKAMHQDGMSSWLKHASCTAALTKVFLPLAGI</sequence>
<proteinExistence type="predicted"/>
<accession>A0A9P7RC45</accession>
<reference evidence="1" key="1">
    <citation type="submission" date="2021-05" db="EMBL/GenBank/DDBJ databases">
        <title>Comparative genomics of three Colletotrichum scovillei strains and genetic complementation revealed genes involved fungal growth and virulence on chili pepper.</title>
        <authorList>
            <person name="Hsieh D.-K."/>
            <person name="Chuang S.-C."/>
            <person name="Chen C.-Y."/>
            <person name="Chao Y.-T."/>
            <person name="Lu M.-Y.J."/>
            <person name="Lee M.-H."/>
            <person name="Shih M.-C."/>
        </authorList>
    </citation>
    <scope>NUCLEOTIDE SEQUENCE</scope>
    <source>
        <strain evidence="1">Coll-153</strain>
    </source>
</reference>
<gene>
    <name evidence="1" type="ORF">JMJ77_007239</name>
</gene>
<protein>
    <submittedName>
        <fullName evidence="1">Uncharacterized protein</fullName>
    </submittedName>
</protein>